<evidence type="ECO:0000256" key="1">
    <source>
        <dbReference type="SAM" id="MobiDB-lite"/>
    </source>
</evidence>
<evidence type="ECO:0000259" key="3">
    <source>
        <dbReference type="PROSITE" id="PS51202"/>
    </source>
</evidence>
<dbReference type="GO" id="GO:0006813">
    <property type="term" value="P:potassium ion transport"/>
    <property type="evidence" value="ECO:0007669"/>
    <property type="project" value="InterPro"/>
</dbReference>
<organism evidence="4">
    <name type="scientific">Salinimicrobium catena</name>
    <dbReference type="NCBI Taxonomy" id="390640"/>
    <lineage>
        <taxon>Bacteria</taxon>
        <taxon>Pseudomonadati</taxon>
        <taxon>Bacteroidota</taxon>
        <taxon>Flavobacteriia</taxon>
        <taxon>Flavobacteriales</taxon>
        <taxon>Flavobacteriaceae</taxon>
        <taxon>Salinimicrobium</taxon>
    </lineage>
</organism>
<keyword evidence="2" id="KW-0812">Transmembrane</keyword>
<feature type="compositionally biased region" description="Basic and acidic residues" evidence="1">
    <location>
        <begin position="246"/>
        <end position="255"/>
    </location>
</feature>
<keyword evidence="2" id="KW-0472">Membrane</keyword>
<evidence type="ECO:0000256" key="2">
    <source>
        <dbReference type="SAM" id="Phobius"/>
    </source>
</evidence>
<feature type="transmembrane region" description="Helical" evidence="2">
    <location>
        <begin position="6"/>
        <end position="30"/>
    </location>
</feature>
<dbReference type="GO" id="GO:0008324">
    <property type="term" value="F:monoatomic cation transmembrane transporter activity"/>
    <property type="evidence" value="ECO:0007669"/>
    <property type="project" value="InterPro"/>
</dbReference>
<feature type="transmembrane region" description="Helical" evidence="2">
    <location>
        <begin position="68"/>
        <end position="89"/>
    </location>
</feature>
<reference evidence="4" key="1">
    <citation type="journal article" date="2020" name="mSystems">
        <title>Genome- and Community-Level Interaction Insights into Carbon Utilization and Element Cycling Functions of Hydrothermarchaeota in Hydrothermal Sediment.</title>
        <authorList>
            <person name="Zhou Z."/>
            <person name="Liu Y."/>
            <person name="Xu W."/>
            <person name="Pan J."/>
            <person name="Luo Z.H."/>
            <person name="Li M."/>
        </authorList>
    </citation>
    <scope>NUCLEOTIDE SEQUENCE [LARGE SCALE GENOMIC DNA]</scope>
    <source>
        <strain evidence="4">SpSt-1235</strain>
    </source>
</reference>
<feature type="compositionally biased region" description="Basic and acidic residues" evidence="1">
    <location>
        <begin position="218"/>
        <end position="237"/>
    </location>
</feature>
<dbReference type="InterPro" id="IPR036721">
    <property type="entry name" value="RCK_C_sf"/>
</dbReference>
<dbReference type="Proteomes" id="UP000885753">
    <property type="component" value="Unassembled WGS sequence"/>
</dbReference>
<feature type="region of interest" description="Disordered" evidence="1">
    <location>
        <begin position="218"/>
        <end position="255"/>
    </location>
</feature>
<feature type="domain" description="RCK C-terminal" evidence="3">
    <location>
        <begin position="139"/>
        <end position="225"/>
    </location>
</feature>
<dbReference type="Gene3D" id="3.30.70.1450">
    <property type="entry name" value="Regulator of K+ conductance, C-terminal domain"/>
    <property type="match status" value="1"/>
</dbReference>
<comment type="caution">
    <text evidence="4">The sequence shown here is derived from an EMBL/GenBank/DDBJ whole genome shotgun (WGS) entry which is preliminary data.</text>
</comment>
<dbReference type="Pfam" id="PF02080">
    <property type="entry name" value="TrkA_C"/>
    <property type="match status" value="1"/>
</dbReference>
<dbReference type="InterPro" id="IPR006037">
    <property type="entry name" value="RCK_C"/>
</dbReference>
<evidence type="ECO:0000313" key="4">
    <source>
        <dbReference type="EMBL" id="HER41044.1"/>
    </source>
</evidence>
<protein>
    <recommendedName>
        <fullName evidence="3">RCK C-terminal domain-containing protein</fullName>
    </recommendedName>
</protein>
<keyword evidence="2" id="KW-1133">Transmembrane helix</keyword>
<gene>
    <name evidence="4" type="ORF">ENO10_07470</name>
</gene>
<dbReference type="EMBL" id="DSEE01000540">
    <property type="protein sequence ID" value="HER41044.1"/>
    <property type="molecule type" value="Genomic_DNA"/>
</dbReference>
<dbReference type="AlphaFoldDB" id="A0A7C2M5J1"/>
<proteinExistence type="predicted"/>
<dbReference type="SUPFAM" id="SSF116726">
    <property type="entry name" value="TrkA C-terminal domain-like"/>
    <property type="match status" value="1"/>
</dbReference>
<sequence>MVSVISLLIVIALSMLVIRIGAVALLMTGLSEEVAKFQSLSAFSGTGFTTTESESILNVPIRRKIITLLIRLGSVGVVTSISTLLLSFVGAGQATSERLIVLLIGVVGLYFLSRNKAFNRVLTPMIEKILSRYTSLDLRDYVSLLHLKEDYRIAEIDIREHAWLADKTIEELDLMEEGVLVLGVKRTGEEYVGVPPADLRLKPKDLLVIYGKKHRLDELSKRESGNEEAHDEAKAQNKIDQQGQRRQMERMNKED</sequence>
<feature type="transmembrane region" description="Helical" evidence="2">
    <location>
        <begin position="95"/>
        <end position="112"/>
    </location>
</feature>
<name>A0A7C2M5J1_9FLAO</name>
<dbReference type="PROSITE" id="PS51202">
    <property type="entry name" value="RCK_C"/>
    <property type="match status" value="1"/>
</dbReference>
<accession>A0A7C2M5J1</accession>